<proteinExistence type="predicted"/>
<feature type="signal peptide" evidence="1">
    <location>
        <begin position="1"/>
        <end position="23"/>
    </location>
</feature>
<evidence type="ECO:0000256" key="1">
    <source>
        <dbReference type="SAM" id="SignalP"/>
    </source>
</evidence>
<evidence type="ECO:0000313" key="3">
    <source>
        <dbReference type="EMBL" id="MFC5290779.1"/>
    </source>
</evidence>
<keyword evidence="4" id="KW-1185">Reference proteome</keyword>
<dbReference type="SUPFAM" id="SSF56300">
    <property type="entry name" value="Metallo-dependent phosphatases"/>
    <property type="match status" value="1"/>
</dbReference>
<reference evidence="4" key="1">
    <citation type="journal article" date="2019" name="Int. J. Syst. Evol. Microbiol.">
        <title>The Global Catalogue of Microorganisms (GCM) 10K type strain sequencing project: providing services to taxonomists for standard genome sequencing and annotation.</title>
        <authorList>
            <consortium name="The Broad Institute Genomics Platform"/>
            <consortium name="The Broad Institute Genome Sequencing Center for Infectious Disease"/>
            <person name="Wu L."/>
            <person name="Ma J."/>
        </authorList>
    </citation>
    <scope>NUCLEOTIDE SEQUENCE [LARGE SCALE GENOMIC DNA]</scope>
    <source>
        <strain evidence="4">CCUG 59778</strain>
    </source>
</reference>
<dbReference type="InterPro" id="IPR029052">
    <property type="entry name" value="Metallo-depent_PP-like"/>
</dbReference>
<accession>A0ABW0EX54</accession>
<dbReference type="EMBL" id="JBHSKF010000018">
    <property type="protein sequence ID" value="MFC5290779.1"/>
    <property type="molecule type" value="Genomic_DNA"/>
</dbReference>
<dbReference type="PANTHER" id="PTHR31302">
    <property type="entry name" value="TRANSMEMBRANE PROTEIN WITH METALLOPHOSPHOESTERASE DOMAIN-RELATED"/>
    <property type="match status" value="1"/>
</dbReference>
<gene>
    <name evidence="3" type="ORF">ACFPM7_27335</name>
</gene>
<dbReference type="Pfam" id="PF00149">
    <property type="entry name" value="Metallophos"/>
    <property type="match status" value="1"/>
</dbReference>
<sequence>MSHPVRSLVLGTAALGAATVAYAAGYERTRWTLREATIPVLAEGARPLRVLHISDLHMMPGQKSKQKWVAELDRLDPDLVVNTGDNLAHKQAVPAVVRALEPLLNRPGVFVFGSNDYFAPRPKNPLRYLFPSEKRVHGISLPWRDLRAAFIERGWHDLTHTRSLLTVDGRPIAFAGVDDPHLRRDRYSDIAGKPDRNASLRMGVTHSPEPRVLDAFAEDGYDLVLAGHTHGGQLRIPGYGAIVTNCDLDRARARGASRWGAHMWLHVSAGLGTSPYAPVRFACPPEASLLTLVPRTTSSSRASRGARFGARASVR</sequence>
<comment type="caution">
    <text evidence="3">The sequence shown here is derived from an EMBL/GenBank/DDBJ whole genome shotgun (WGS) entry which is preliminary data.</text>
</comment>
<feature type="chain" id="PRO_5046674493" evidence="1">
    <location>
        <begin position="24"/>
        <end position="315"/>
    </location>
</feature>
<dbReference type="Proteomes" id="UP001596157">
    <property type="component" value="Unassembled WGS sequence"/>
</dbReference>
<feature type="domain" description="Calcineurin-like phosphoesterase" evidence="2">
    <location>
        <begin position="48"/>
        <end position="231"/>
    </location>
</feature>
<dbReference type="InterPro" id="IPR004843">
    <property type="entry name" value="Calcineurin-like_PHP"/>
</dbReference>
<dbReference type="RefSeq" id="WP_378250674.1">
    <property type="nucleotide sequence ID" value="NZ_JBHSKF010000018.1"/>
</dbReference>
<dbReference type="PANTHER" id="PTHR31302:SF20">
    <property type="entry name" value="CONSERVED PROTEIN"/>
    <property type="match status" value="1"/>
</dbReference>
<keyword evidence="1" id="KW-0732">Signal</keyword>
<dbReference type="InterPro" id="IPR051158">
    <property type="entry name" value="Metallophosphoesterase_sf"/>
</dbReference>
<evidence type="ECO:0000313" key="4">
    <source>
        <dbReference type="Proteomes" id="UP001596157"/>
    </source>
</evidence>
<protein>
    <submittedName>
        <fullName evidence="3">Metallophosphoesterase</fullName>
    </submittedName>
</protein>
<name>A0ABW0EX54_9PSEU</name>
<evidence type="ECO:0000259" key="2">
    <source>
        <dbReference type="Pfam" id="PF00149"/>
    </source>
</evidence>
<organism evidence="3 4">
    <name type="scientific">Actinokineospora guangxiensis</name>
    <dbReference type="NCBI Taxonomy" id="1490288"/>
    <lineage>
        <taxon>Bacteria</taxon>
        <taxon>Bacillati</taxon>
        <taxon>Actinomycetota</taxon>
        <taxon>Actinomycetes</taxon>
        <taxon>Pseudonocardiales</taxon>
        <taxon>Pseudonocardiaceae</taxon>
        <taxon>Actinokineospora</taxon>
    </lineage>
</organism>
<dbReference type="Gene3D" id="3.60.21.10">
    <property type="match status" value="1"/>
</dbReference>